<evidence type="ECO:0000313" key="6">
    <source>
        <dbReference type="EMBL" id="MDH6056735.1"/>
    </source>
</evidence>
<keyword evidence="4" id="KW-0406">Ion transport</keyword>
<dbReference type="PANTHER" id="PTHR11878">
    <property type="entry name" value="SODIUM/CALCIUM EXCHANGER"/>
    <property type="match status" value="1"/>
</dbReference>
<evidence type="ECO:0000256" key="3">
    <source>
        <dbReference type="ARBA" id="ARBA00022837"/>
    </source>
</evidence>
<name>A0ABT6K2Z4_9CYAN</name>
<dbReference type="EMBL" id="JANQDO010000054">
    <property type="protein sequence ID" value="MDH6056735.1"/>
    <property type="molecule type" value="Genomic_DNA"/>
</dbReference>
<dbReference type="PANTHER" id="PTHR11878:SF65">
    <property type="entry name" value="NA_CA-EXCHANGE PROTEIN, ISOFORM G"/>
    <property type="match status" value="1"/>
</dbReference>
<gene>
    <name evidence="6" type="ORF">NWP19_08025</name>
</gene>
<dbReference type="InterPro" id="IPR003644">
    <property type="entry name" value="Calx_beta"/>
</dbReference>
<reference evidence="6 7" key="1">
    <citation type="journal article" date="2023" name="J. Phycol.">
        <title>Chrysosporum ovalisporum is synonymous with the true-branching cyanobacterium Umezakia natans (Nostocales/Aphanizomenonaceae).</title>
        <authorList>
            <person name="McGregor G.B."/>
            <person name="Sendall B.C."/>
            <person name="Niiyama Y."/>
            <person name="Tuji A."/>
            <person name="Willis A."/>
        </authorList>
    </citation>
    <scope>NUCLEOTIDE SEQUENCE [LARGE SCALE GENOMIC DNA]</scope>
    <source>
        <strain evidence="6 7">FSS-43</strain>
    </source>
</reference>
<keyword evidence="3" id="KW-0106">Calcium</keyword>
<keyword evidence="4" id="KW-0813">Transport</keyword>
<dbReference type="InterPro" id="IPR038081">
    <property type="entry name" value="CalX-like_sf"/>
</dbReference>
<feature type="domain" description="Calx-beta" evidence="5">
    <location>
        <begin position="376"/>
        <end position="431"/>
    </location>
</feature>
<organism evidence="6 7">
    <name type="scientific">Umezakia ovalisporum FSS-43</name>
    <dbReference type="NCBI Taxonomy" id="2740520"/>
    <lineage>
        <taxon>Bacteria</taxon>
        <taxon>Bacillati</taxon>
        <taxon>Cyanobacteriota</taxon>
        <taxon>Cyanophyceae</taxon>
        <taxon>Nostocales</taxon>
        <taxon>Nodulariaceae</taxon>
        <taxon>Umezakia</taxon>
    </lineage>
</organism>
<proteinExistence type="predicted"/>
<dbReference type="Gene3D" id="2.60.40.680">
    <property type="match status" value="1"/>
</dbReference>
<evidence type="ECO:0000256" key="4">
    <source>
        <dbReference type="ARBA" id="ARBA00023065"/>
    </source>
</evidence>
<sequence length="697" mass="73780">MKDVLLQTVDPTETLNGITVSGGRLNVYNALLGTTTTLPSGTVEFAPGETTKEITVYVSGDTDLEGDEGFSVTLSDAEDAIINTDTAEGIILNDDSDMPPPTLDIAPLNAVQGEGNTGTTPFTFTVTRSGDTTGTSSVNWAVTLSGGADAADFSLIPAFINTADGLREIVGSGINPAGVDFSPTSRPTITPTSNPSIINAIDTGWYDSTGWHVGGHTNYAVGGFYLWNSYSRNWIAFDLPTFTTPVTAAQLQIRTYDYNSSHDLSETYELRDVTTPISTLRAGGEGLTSIYDDLGDGTVYGSRDFSPGDSYTTVTIDLNSSLVNTLNAKSGQQFALGGQITTLDGIDNNEFIFGSSGGNPGDDVQLLLTYGNPLPSGTVEFAPGETTKEITVYVSGDTDLEGDEGFSVTLSDAVDAIINTDTAEGIILNDDTAIDNAQKITSSSNISAAPGGTVTIPLYYDTTTGDNSLPGISLRLHYNSSELTFNNASDLFLTNLFGDVKDLPDNGNFDNDLTTDRFLQLQYNDFTGNWPNQPLPLKLADFKFTTTDSFTGTQVNFSSSNTAAGYGLAANSVTVSQGWNLDIDGSGEIKALSDGVILMRHLFGSFIGNDLIDGAIDPNATRDLVAIQAYLQEGVNQGHLDIDGNGSVGAYSDGIIAVRYMFGTFPGDALIHEVLSPDATRDLAQIQNHLEQLTTLV</sequence>
<evidence type="ECO:0000313" key="7">
    <source>
        <dbReference type="Proteomes" id="UP001159371"/>
    </source>
</evidence>
<feature type="domain" description="Calx-beta" evidence="5">
    <location>
        <begin position="40"/>
        <end position="95"/>
    </location>
</feature>
<dbReference type="Gene3D" id="2.60.40.2030">
    <property type="match status" value="2"/>
</dbReference>
<dbReference type="Proteomes" id="UP001159371">
    <property type="component" value="Unassembled WGS sequence"/>
</dbReference>
<evidence type="ECO:0000256" key="2">
    <source>
        <dbReference type="ARBA" id="ARBA00022737"/>
    </source>
</evidence>
<keyword evidence="1" id="KW-0732">Signal</keyword>
<protein>
    <recommendedName>
        <fullName evidence="5">Calx-beta domain-containing protein</fullName>
    </recommendedName>
</protein>
<evidence type="ECO:0000256" key="1">
    <source>
        <dbReference type="ARBA" id="ARBA00022729"/>
    </source>
</evidence>
<evidence type="ECO:0000259" key="5">
    <source>
        <dbReference type="Pfam" id="PF03160"/>
    </source>
</evidence>
<dbReference type="Pfam" id="PF03160">
    <property type="entry name" value="Calx-beta"/>
    <property type="match status" value="2"/>
</dbReference>
<keyword evidence="2" id="KW-0677">Repeat</keyword>
<dbReference type="InterPro" id="IPR051171">
    <property type="entry name" value="CaCA"/>
</dbReference>
<accession>A0ABT6K2Z4</accession>
<comment type="caution">
    <text evidence="6">The sequence shown here is derived from an EMBL/GenBank/DDBJ whole genome shotgun (WGS) entry which is preliminary data.</text>
</comment>
<keyword evidence="7" id="KW-1185">Reference proteome</keyword>
<dbReference type="SUPFAM" id="SSF141072">
    <property type="entry name" value="CalX-like"/>
    <property type="match status" value="3"/>
</dbReference>